<evidence type="ECO:0000256" key="4">
    <source>
        <dbReference type="ARBA" id="ARBA00023004"/>
    </source>
</evidence>
<dbReference type="Proteomes" id="UP000015525">
    <property type="component" value="Unassembled WGS sequence"/>
</dbReference>
<organism evidence="10 11">
    <name type="scientific">Sphingobium quisquiliarum P25</name>
    <dbReference type="NCBI Taxonomy" id="1329909"/>
    <lineage>
        <taxon>Bacteria</taxon>
        <taxon>Pseudomonadati</taxon>
        <taxon>Pseudomonadota</taxon>
        <taxon>Alphaproteobacteria</taxon>
        <taxon>Sphingomonadales</taxon>
        <taxon>Sphingomonadaceae</taxon>
        <taxon>Sphingobium</taxon>
    </lineage>
</organism>
<dbReference type="InterPro" id="IPR011662">
    <property type="entry name" value="Secretin/TonB_short_N"/>
</dbReference>
<accession>T0HWM2</accession>
<evidence type="ECO:0000313" key="10">
    <source>
        <dbReference type="EMBL" id="EQB01949.1"/>
    </source>
</evidence>
<comment type="similarity">
    <text evidence="7">Belongs to the TonB-dependent receptor family.</text>
</comment>
<dbReference type="Pfam" id="PF07715">
    <property type="entry name" value="Plug"/>
    <property type="match status" value="1"/>
</dbReference>
<dbReference type="GO" id="GO:0009279">
    <property type="term" value="C:cell outer membrane"/>
    <property type="evidence" value="ECO:0007669"/>
    <property type="project" value="UniProtKB-SubCell"/>
</dbReference>
<sequence length="956" mass="103501">MIRGAGGRYGWALGGSILMLATQAHAREKRFDLAPGPAVQTLSAFAQQSGTQIIAPADRLRGVRTPGIVGNYEVQAALAMLLRGTPLCVARVKAASIILRECPVAPVPKPTSARDRRRTALPQRAPPDAESVPIVVTGTRRTDRTITDLATPVTLIGREALERQGVTDMGSILRALVPSFNMTRPTISDGSSFVPPPTLRGLPPDEVLVLVNGKRRHRSALVQLAGGPLAAGSQAADLAQIPAMAIDRVEILHDGAAAIYGSDAIAGVIDFTLREDVGRFDMRMRYGQYYAGDGRNYQLSGYYGAALGAGFVSIAGEFNDNGVTVRNGQRPGAWLIRKQYPQYADLVGDPVQINGNPRARAGKLFLNAAMPLGPGEAYLFGNAGRSKQRRNSNWRQGLDVTGPDALGTGTRLYASATGIYPTIWLDQLPNGHYDATGRSFSFTSLYPAGFLPQFEATITDLSVTAGYRGALANDLRYDLSLSRGVNRLRYHIANTLNPSLGPASPTSFYIGTLEQREANLNADLRYDWDMGLASPVSIAFGAERRHEAYAITAGERLSWDVGPWGIAQTVEWPDGSSFVNPGLAIGANGLPGFSPSAAIDRGRSSWALYADVEADPMSGLTLGGALRHEQFSDFGGTTNWKVKARYALTDWMALRGAASTGFRAPTPGQLYTTSVSLTNVDNVLREVATLPPDNPAARFFGATVLRPERSTNYVAGLVLTPHPRLTASVDLYRIDLRDRIGLSGNFIVSTDAQREALRQMGVTSYARLARVRYFTNAFATRTQGLDVSISHRTGDGPAGRLVTSLLLNHNRTRITARDAAVIDDVRAGNIEDIVPRWRGTLSAAWTLRGVAVNARASYYHSFTSHALPTDGGNLRLRAEWTFDLETSVRLTPKVRLAMGGENIFDNYPDLNQRSMGLPNQNWYGFTGTTIGGTRYVDESPFGFNGGFWYMRLELSL</sequence>
<dbReference type="SMART" id="SM00965">
    <property type="entry name" value="STN"/>
    <property type="match status" value="1"/>
</dbReference>
<dbReference type="InterPro" id="IPR036942">
    <property type="entry name" value="Beta-barrel_TonB_sf"/>
</dbReference>
<proteinExistence type="inferred from homology"/>
<keyword evidence="4" id="KW-0408">Iron</keyword>
<evidence type="ECO:0000256" key="7">
    <source>
        <dbReference type="RuleBase" id="RU003357"/>
    </source>
</evidence>
<keyword evidence="11" id="KW-1185">Reference proteome</keyword>
<dbReference type="CDD" id="cd01347">
    <property type="entry name" value="ligand_gated_channel"/>
    <property type="match status" value="1"/>
</dbReference>
<keyword evidence="3" id="KW-0406">Ion transport</keyword>
<dbReference type="PANTHER" id="PTHR47234:SF3">
    <property type="entry name" value="SECRETIN_TONB SHORT N-TERMINAL DOMAIN-CONTAINING PROTEIN"/>
    <property type="match status" value="1"/>
</dbReference>
<feature type="region of interest" description="Disordered" evidence="8">
    <location>
        <begin position="108"/>
        <end position="127"/>
    </location>
</feature>
<keyword evidence="3" id="KW-0410">Iron transport</keyword>
<name>T0HWM2_9SPHN</name>
<evidence type="ECO:0000256" key="6">
    <source>
        <dbReference type="ARBA" id="ARBA00023237"/>
    </source>
</evidence>
<evidence type="ECO:0000256" key="5">
    <source>
        <dbReference type="ARBA" id="ARBA00023136"/>
    </source>
</evidence>
<evidence type="ECO:0000256" key="2">
    <source>
        <dbReference type="ARBA" id="ARBA00022448"/>
    </source>
</evidence>
<evidence type="ECO:0000256" key="3">
    <source>
        <dbReference type="ARBA" id="ARBA00022496"/>
    </source>
</evidence>
<keyword evidence="6" id="KW-0998">Cell outer membrane</keyword>
<dbReference type="GO" id="GO:0006826">
    <property type="term" value="P:iron ion transport"/>
    <property type="evidence" value="ECO:0007669"/>
    <property type="project" value="UniProtKB-KW"/>
</dbReference>
<gene>
    <name evidence="10" type="ORF">L288_17155</name>
</gene>
<keyword evidence="2" id="KW-0813">Transport</keyword>
<dbReference type="Gene3D" id="2.170.130.10">
    <property type="entry name" value="TonB-dependent receptor, plug domain"/>
    <property type="match status" value="1"/>
</dbReference>
<dbReference type="InterPro" id="IPR000531">
    <property type="entry name" value="Beta-barrel_TonB"/>
</dbReference>
<evidence type="ECO:0000259" key="9">
    <source>
        <dbReference type="SMART" id="SM00965"/>
    </source>
</evidence>
<dbReference type="PANTHER" id="PTHR47234">
    <property type="match status" value="1"/>
</dbReference>
<dbReference type="InterPro" id="IPR037066">
    <property type="entry name" value="Plug_dom_sf"/>
</dbReference>
<dbReference type="EMBL" id="ATHO01000149">
    <property type="protein sequence ID" value="EQB01949.1"/>
    <property type="molecule type" value="Genomic_DNA"/>
</dbReference>
<dbReference type="Gene3D" id="2.40.170.20">
    <property type="entry name" value="TonB-dependent receptor, beta-barrel domain"/>
    <property type="match status" value="1"/>
</dbReference>
<protein>
    <recommendedName>
        <fullName evidence="9">Secretin/TonB short N-terminal domain-containing protein</fullName>
    </recommendedName>
</protein>
<dbReference type="PATRIC" id="fig|1329909.3.peg.3308"/>
<dbReference type="SUPFAM" id="SSF56935">
    <property type="entry name" value="Porins"/>
    <property type="match status" value="1"/>
</dbReference>
<comment type="caution">
    <text evidence="10">The sequence shown here is derived from an EMBL/GenBank/DDBJ whole genome shotgun (WGS) entry which is preliminary data.</text>
</comment>
<dbReference type="RefSeq" id="WP_021239476.1">
    <property type="nucleotide sequence ID" value="NZ_ATHO01000149.1"/>
</dbReference>
<reference evidence="10 11" key="1">
    <citation type="journal article" date="2013" name="Genome Announc.">
        <title>Draft Genome Sequence of Sphingobium quisquiliarum Strain P25T, a Novel Hexachlorocyclohexane (HCH)-Degrading Bacterium Isolated from an HCH Dumpsite.</title>
        <authorList>
            <person name="Kumar Singh A."/>
            <person name="Sangwan N."/>
            <person name="Sharma A."/>
            <person name="Gupta V."/>
            <person name="Khurana J.P."/>
            <person name="Lal R."/>
        </authorList>
    </citation>
    <scope>NUCLEOTIDE SEQUENCE [LARGE SCALE GENOMIC DNA]</scope>
    <source>
        <strain evidence="10 11">P25</strain>
    </source>
</reference>
<evidence type="ECO:0000313" key="11">
    <source>
        <dbReference type="Proteomes" id="UP000015525"/>
    </source>
</evidence>
<comment type="subcellular location">
    <subcellularLocation>
        <location evidence="1 7">Cell outer membrane</location>
    </subcellularLocation>
</comment>
<evidence type="ECO:0000256" key="1">
    <source>
        <dbReference type="ARBA" id="ARBA00004442"/>
    </source>
</evidence>
<dbReference type="Gene3D" id="3.55.50.30">
    <property type="match status" value="1"/>
</dbReference>
<keyword evidence="5 7" id="KW-0472">Membrane</keyword>
<keyword evidence="7" id="KW-0798">TonB box</keyword>
<dbReference type="AlphaFoldDB" id="T0HWM2"/>
<dbReference type="InterPro" id="IPR012910">
    <property type="entry name" value="Plug_dom"/>
</dbReference>
<evidence type="ECO:0000256" key="8">
    <source>
        <dbReference type="SAM" id="MobiDB-lite"/>
    </source>
</evidence>
<feature type="domain" description="Secretin/TonB short N-terminal" evidence="9">
    <location>
        <begin position="51"/>
        <end position="100"/>
    </location>
</feature>
<dbReference type="Pfam" id="PF00593">
    <property type="entry name" value="TonB_dep_Rec_b-barrel"/>
    <property type="match status" value="1"/>
</dbReference>